<evidence type="ECO:0000313" key="2">
    <source>
        <dbReference type="EMBL" id="EAW84937.1"/>
    </source>
</evidence>
<dbReference type="EMBL" id="CH471106">
    <property type="protein sequence ID" value="EAW84937.1"/>
    <property type="molecule type" value="Genomic_DNA"/>
</dbReference>
<dbReference type="PeptideAtlas" id="Q96ML8"/>
<dbReference type="PANTHER" id="PTHR12138:SF162">
    <property type="entry name" value="CHROMOSOME UNDETERMINED SCAFFOLD_275, WHOLE GENOME SHOTGUN SEQUENCE"/>
    <property type="match status" value="1"/>
</dbReference>
<protein>
    <submittedName>
        <fullName evidence="2">HCG2000535</fullName>
    </submittedName>
    <submittedName>
        <fullName evidence="1">cDNA FLJ32177 fis, clone PLACE6001294</fullName>
    </submittedName>
</protein>
<organism evidence="1">
    <name type="scientific">Homo sapiens</name>
    <name type="common">Human</name>
    <dbReference type="NCBI Taxonomy" id="9606"/>
    <lineage>
        <taxon>Eukaryota</taxon>
        <taxon>Metazoa</taxon>
        <taxon>Chordata</taxon>
        <taxon>Craniata</taxon>
        <taxon>Vertebrata</taxon>
        <taxon>Euteleostomi</taxon>
        <taxon>Mammalia</taxon>
        <taxon>Eutheria</taxon>
        <taxon>Euarchontoglires</taxon>
        <taxon>Primates</taxon>
        <taxon>Haplorrhini</taxon>
        <taxon>Catarrhini</taxon>
        <taxon>Hominidae</taxon>
        <taxon>Homo</taxon>
    </lineage>
</organism>
<reference evidence="1" key="2">
    <citation type="journal article" date="2004" name="Nat. Genet.">
        <title>Complete sequencing and characterization of 21,243 full-length human cDNAs.</title>
        <authorList>
            <person name="Ota T."/>
            <person name="Suzuki Y."/>
            <person name="Nishikawa T."/>
            <person name="Otsuki T."/>
            <person name="Sugiyama T."/>
            <person name="Irie R."/>
            <person name="Wakamatsu A."/>
            <person name="Hayashi K."/>
            <person name="Sato H."/>
            <person name="Nagai K."/>
            <person name="Kimura K."/>
            <person name="Makita H."/>
            <person name="Sekine M."/>
            <person name="Obayashi M."/>
            <person name="Nishi T."/>
            <person name="Shibahara T."/>
            <person name="Tanaka T."/>
            <person name="Ishii S."/>
            <person name="Yamamoto J."/>
            <person name="Saito K."/>
            <person name="Kawai Y."/>
            <person name="Isono Y."/>
            <person name="Nakamura Y."/>
            <person name="Nagahari K."/>
            <person name="Murakami K."/>
            <person name="Yasuda T."/>
            <person name="Iwayanagi T."/>
            <person name="Wagatsuma M."/>
            <person name="Shiratori A."/>
            <person name="Sudo H."/>
            <person name="Hosoiri T."/>
            <person name="Kaku Y."/>
            <person name="Kodaira H."/>
            <person name="Kondo H."/>
            <person name="Sugawara M."/>
            <person name="Takahashi M."/>
            <person name="Kanda K."/>
            <person name="Yokoi T."/>
            <person name="Furuya T."/>
            <person name="Kikkawa E."/>
            <person name="Omura Y."/>
            <person name="Abe K."/>
            <person name="Kamihara K."/>
            <person name="Katsuta N."/>
            <person name="Sato K."/>
            <person name="Tanikawa M."/>
            <person name="Yamazaki M."/>
            <person name="Ninomiya K."/>
            <person name="Ishibashi T."/>
            <person name="Yamashita H."/>
            <person name="Murakawa K."/>
            <person name="Fujimori K."/>
            <person name="Tanai H."/>
            <person name="Kimata M."/>
            <person name="Watanabe M."/>
            <person name="Hiraoka S."/>
            <person name="Chiba Y."/>
            <person name="Ishida S."/>
            <person name="Ono Y."/>
            <person name="Takiguchi S."/>
            <person name="Watanabe S."/>
            <person name="Yosida M."/>
            <person name="Hotuta T."/>
            <person name="Kusano J."/>
            <person name="Kanehori K."/>
            <person name="Takahashi-Fujii A."/>
            <person name="Hara H."/>
            <person name="Tanase T."/>
            <person name="Nomura Y."/>
            <person name="Togiya S."/>
            <person name="Komai F."/>
            <person name="Hara R."/>
            <person name="Takeuchi K."/>
            <person name="Arita M."/>
            <person name="Imose N."/>
            <person name="Musashino K."/>
            <person name="Yuuki H."/>
            <person name="Oshima A."/>
            <person name="Sasaki N."/>
            <person name="Aotsuka S."/>
            <person name="Yoshikawa Y."/>
            <person name="Matsunawa H."/>
            <person name="Ichihara T."/>
            <person name="Shiohata N."/>
            <person name="Sano S."/>
            <person name="Moriya S."/>
            <person name="Momiyama H."/>
            <person name="Satoh N."/>
            <person name="Takami S."/>
            <person name="Terashima Y."/>
            <person name="Suzuki O."/>
            <person name="Nakagawa S."/>
            <person name="Senoh A."/>
            <person name="Mizoguchi H."/>
            <person name="Goto Y."/>
            <person name="Shimizu F."/>
            <person name="Wakebe H."/>
            <person name="Hishigaki H."/>
            <person name="Watanabe T."/>
            <person name="Sugiyama A."/>
            <person name="Takemoto M."/>
            <person name="Kawakami B."/>
            <person name="Yamazaki M."/>
            <person name="Watanabe K."/>
            <person name="Kumagai A."/>
            <person name="Itakura S."/>
            <person name="Fukuzumi Y."/>
            <person name="Fujimori Y."/>
            <person name="Komiyama M."/>
            <person name="Tashiro H."/>
            <person name="Tanigami A."/>
            <person name="Fujiwara T."/>
            <person name="Ono T."/>
            <person name="Yamada K."/>
            <person name="Fujii Y."/>
            <person name="Ozaki K."/>
            <person name="Hirao M."/>
            <person name="Ohmori Y."/>
            <person name="Kawabata A."/>
            <person name="Hikiji T."/>
            <person name="Kobatake N."/>
            <person name="Inagaki H."/>
            <person name="Ikema Y."/>
            <person name="Okamoto S."/>
            <person name="Okitani R."/>
            <person name="Kawakami T."/>
            <person name="Noguchi S."/>
            <person name="Itoh T."/>
            <person name="Shigeta K."/>
            <person name="Senba T."/>
            <person name="Matsumura K."/>
            <person name="Nakajima Y."/>
            <person name="Mizuno T."/>
            <person name="Morinaga M."/>
            <person name="Sasaki M."/>
            <person name="Togashi T."/>
            <person name="Oyama M."/>
            <person name="Hata H."/>
            <person name="Watanabe M."/>
            <person name="Komatsu T."/>
            <person name="Mizushima-Sugano J."/>
            <person name="Satoh T."/>
            <person name="Shirai Y."/>
            <person name="Takahashi Y."/>
            <person name="Nakagawa K."/>
            <person name="Okumura K."/>
            <person name="Nagase T."/>
            <person name="Nomura N."/>
            <person name="Kikuchi H."/>
            <person name="Masuho Y."/>
            <person name="Yamashita R."/>
            <person name="Nakai K."/>
            <person name="Yada T."/>
            <person name="Nakamura Y."/>
            <person name="Ohara O."/>
            <person name="Isogai T."/>
            <person name="Sugano S."/>
        </authorList>
    </citation>
    <scope>NUCLEOTIDE SEQUENCE</scope>
    <source>
        <tissue evidence="1">Placenta</tissue>
    </source>
</reference>
<reference evidence="2" key="1">
    <citation type="journal article" date="2001" name="Science">
        <title>The sequence of the human genome.</title>
        <authorList>
            <person name="Venter J.C."/>
            <person name="Adams M.D."/>
            <person name="Myers E.W."/>
            <person name="Li P.W."/>
            <person name="Mural R.J."/>
            <person name="Sutton G.G."/>
            <person name="Smith H.O."/>
            <person name="Yandell M."/>
            <person name="Evans C.A."/>
            <person name="Holt R.A."/>
            <person name="Gocayne J.D."/>
            <person name="Amanatides P."/>
            <person name="Ballew R.M."/>
            <person name="Huson D.H."/>
            <person name="Wortman J.R."/>
            <person name="Zhang Q."/>
            <person name="Kodira C.D."/>
            <person name="Zheng X.H."/>
            <person name="Chen L."/>
            <person name="Skupski M."/>
            <person name="Subramanian G."/>
            <person name="Thomas P.D."/>
            <person name="Zhang J."/>
            <person name="Gabor Miklos G.L."/>
            <person name="Nelson C."/>
            <person name="Broder S."/>
            <person name="Clark A.G."/>
            <person name="Nadeau J."/>
            <person name="McKusick V.A."/>
            <person name="Zinder N."/>
            <person name="Levine A.J."/>
            <person name="Roberts R.J."/>
            <person name="Simon M."/>
            <person name="Slayman C."/>
            <person name="Hunkapiller M."/>
            <person name="Bolanos R."/>
            <person name="Delcher A."/>
            <person name="Dew I."/>
            <person name="Fasulo D."/>
            <person name="Flanigan M."/>
            <person name="Florea L."/>
            <person name="Halpern A."/>
            <person name="Hannenhalli S."/>
            <person name="Kravitz S."/>
            <person name="Levy S."/>
            <person name="Mobarry C."/>
            <person name="Reinert K."/>
            <person name="Remington K."/>
            <person name="Abu-Threideh J."/>
            <person name="Beasley E."/>
            <person name="Biddick K."/>
            <person name="Bonazzi V."/>
            <person name="Brandon R."/>
            <person name="Cargill M."/>
            <person name="Chandramouliswaran I."/>
            <person name="Charlab R."/>
            <person name="Chaturvedi K."/>
            <person name="Deng Z."/>
            <person name="Di Francesco V."/>
            <person name="Dunn P."/>
            <person name="Eilbeck K."/>
            <person name="Evangelista C."/>
            <person name="Gabrielian A.E."/>
            <person name="Gan W."/>
            <person name="Ge W."/>
            <person name="Gong F."/>
            <person name="Gu Z."/>
            <person name="Guan P."/>
            <person name="Heiman T.J."/>
            <person name="Higgins M.E."/>
            <person name="Ji R.R."/>
            <person name="Ke Z."/>
            <person name="Ketchum K.A."/>
            <person name="Lai Z."/>
            <person name="Lei Y."/>
            <person name="Li Z."/>
            <person name="Li J."/>
            <person name="Liang Y."/>
            <person name="Lin X."/>
            <person name="Lu F."/>
            <person name="Merkulov G.V."/>
            <person name="Milshina N."/>
            <person name="Moore H.M."/>
            <person name="Naik A.K."/>
            <person name="Narayan V.A."/>
            <person name="Neelam B."/>
            <person name="Nusskern D."/>
            <person name="Rusch D.B."/>
            <person name="Salzberg S."/>
            <person name="Shao W."/>
            <person name="Shue B."/>
            <person name="Sun J."/>
            <person name="Wang Z."/>
            <person name="Wang A."/>
            <person name="Wang X."/>
            <person name="Wang J."/>
            <person name="Wei M."/>
            <person name="Wides R."/>
            <person name="Xiao C."/>
            <person name="Yan C."/>
            <person name="Yao A."/>
            <person name="Ye J."/>
            <person name="Zhan M."/>
            <person name="Zhang W."/>
            <person name="Zhang H."/>
            <person name="Zhao Q."/>
            <person name="Zheng L."/>
            <person name="Zhong F."/>
            <person name="Zhong W."/>
            <person name="Zhu S."/>
            <person name="Zhao S."/>
            <person name="Gilbert D."/>
            <person name="Baumhueter S."/>
            <person name="Spier G."/>
            <person name="Carter C."/>
            <person name="Cravchik A."/>
            <person name="Woodage T."/>
            <person name="Ali F."/>
            <person name="An H."/>
            <person name="Awe A."/>
            <person name="Baldwin D."/>
            <person name="Baden H."/>
            <person name="Barnstead M."/>
            <person name="Barrow I."/>
            <person name="Beeson K."/>
            <person name="Busam D."/>
            <person name="Carver A."/>
            <person name="Center A."/>
            <person name="Cheng M.L."/>
            <person name="Curry L."/>
            <person name="Danaher S."/>
            <person name="Davenport L."/>
            <person name="Desilets R."/>
            <person name="Dietz S."/>
            <person name="Dodson K."/>
            <person name="Doup L."/>
            <person name="Ferriera S."/>
            <person name="Garg N."/>
            <person name="Gluecksmann A."/>
            <person name="Hart B."/>
            <person name="Haynes J."/>
            <person name="Haynes C."/>
            <person name="Heiner C."/>
            <person name="Hladun S."/>
            <person name="Hostin D."/>
            <person name="Houck J."/>
            <person name="Howland T."/>
            <person name="Ibegwam C."/>
            <person name="Johnson J."/>
            <person name="Kalush F."/>
            <person name="Kline L."/>
            <person name="Koduru S."/>
            <person name="Love A."/>
            <person name="Mann F."/>
            <person name="May D."/>
            <person name="McCawley S."/>
            <person name="McIntosh T."/>
            <person name="McMullen I."/>
            <person name="Moy M."/>
            <person name="Moy L."/>
            <person name="Murphy B."/>
            <person name="Nelson K."/>
            <person name="Pfannkoch C."/>
            <person name="Pratts E."/>
            <person name="Puri V."/>
            <person name="Qureshi H."/>
            <person name="Reardon M."/>
            <person name="Rodriguez R."/>
            <person name="Rogers Y.H."/>
            <person name="Romblad D."/>
            <person name="Ruhfel B."/>
            <person name="Scott R."/>
            <person name="Sitter C."/>
            <person name="Smallwood M."/>
            <person name="Stewart E."/>
            <person name="Strong R."/>
            <person name="Suh E."/>
            <person name="Thomas R."/>
            <person name="Tint N.N."/>
            <person name="Tse S."/>
            <person name="Vech C."/>
            <person name="Wang G."/>
            <person name="Wetter J."/>
            <person name="Williams S."/>
            <person name="Williams M."/>
            <person name="Windsor S."/>
            <person name="Winn-Deen E."/>
            <person name="Wolfe K."/>
            <person name="Zaveri J."/>
            <person name="Zaveri K."/>
            <person name="Abril J.F."/>
            <person name="Guigo R."/>
            <person name="Campbell M.J."/>
            <person name="Sjolander K.V."/>
            <person name="Karlak B."/>
            <person name="Kejariwal A."/>
            <person name="Mi H."/>
            <person name="Lazareva B."/>
            <person name="Hatton T."/>
            <person name="Narechania A."/>
            <person name="Diemer K."/>
            <person name="Muruganujan A."/>
            <person name="Guo N."/>
            <person name="Sato S."/>
            <person name="Bafna V."/>
            <person name="Istrail S."/>
            <person name="Lippert R."/>
            <person name="Schwartz R."/>
            <person name="Walenz B."/>
            <person name="Yooseph S."/>
            <person name="Allen D."/>
            <person name="Basu A."/>
            <person name="Baxendale J."/>
            <person name="Blick L."/>
            <person name="Caminha M."/>
            <person name="Carnes-Stine J."/>
            <person name="Caulk P."/>
            <person name="Chiang Y.H."/>
            <person name="Coyne M."/>
            <person name="Dahlke C."/>
            <person name="Mays A."/>
            <person name="Dombroski M."/>
            <person name="Donnelly M."/>
            <person name="Ely D."/>
            <person name="Esparham S."/>
            <person name="Fosler C."/>
            <person name="Gire H."/>
            <person name="Glanowski S."/>
            <person name="Glasser K."/>
            <person name="Glodek A."/>
            <person name="Gorokhov M."/>
            <person name="Graham K."/>
            <person name="Gropman B."/>
            <person name="Harris M."/>
            <person name="Heil J."/>
            <person name="Henderson S."/>
            <person name="Hoover J."/>
            <person name="Jennings D."/>
            <person name="Jordan C."/>
            <person name="Jordan J."/>
            <person name="Kasha J."/>
            <person name="Kagan L."/>
            <person name="Kraft C."/>
            <person name="Levitsky A."/>
            <person name="Lewis M."/>
            <person name="Liu X."/>
            <person name="Lopez J."/>
            <person name="Ma D."/>
            <person name="Majoros W."/>
            <person name="McDaniel J."/>
            <person name="Murphy S."/>
            <person name="Newman M."/>
            <person name="Nguyen T."/>
            <person name="Nguyen N."/>
            <person name="Nodell M."/>
            <person name="Pan S."/>
            <person name="Peck J."/>
            <person name="Peterson M."/>
            <person name="Rowe W."/>
            <person name="Sanders R."/>
            <person name="Scott J."/>
            <person name="Simpson M."/>
            <person name="Smith T."/>
            <person name="Sprague A."/>
            <person name="Stockwell T."/>
            <person name="Turner R."/>
            <person name="Venter E."/>
            <person name="Wang M."/>
            <person name="Wen M."/>
            <person name="Wu D."/>
            <person name="Wu M."/>
            <person name="Xia A."/>
            <person name="Zandieh A."/>
            <person name="Zhu X."/>
        </authorList>
    </citation>
    <scope>NUCLEOTIDE SEQUENCE</scope>
</reference>
<accession>Q96ML8</accession>
<evidence type="ECO:0000313" key="1">
    <source>
        <dbReference type="EMBL" id="BAB71269.1"/>
    </source>
</evidence>
<dbReference type="PRINTS" id="PR02045">
    <property type="entry name" value="F138DOMAIN"/>
</dbReference>
<dbReference type="PANTHER" id="PTHR12138">
    <property type="entry name" value="PRIMATE-EXPANDED PROTEIN FAMILY"/>
    <property type="match status" value="1"/>
</dbReference>
<gene>
    <name evidence="2" type="ORF">hCG_2000535</name>
</gene>
<sequence length="142" mass="15520">MGLYHVGQAGLELLTSSDPPTSASQNAEITGVSHRAQSKAHNLQRKLRLSHKSSPPCTYTQHAGGVDSHPLTQDMCVIVNVIARPFDKCNCDIYLGLASELFVVSWVQLTVPYHWIQTLGNVILFCLDTAHRGHCDIAGHCT</sequence>
<dbReference type="AlphaFoldDB" id="Q96ML8"/>
<reference evidence="2" key="3">
    <citation type="submission" date="2005-07" db="EMBL/GenBank/DDBJ databases">
        <authorList>
            <person name="Mural R.J."/>
            <person name="Istrail S."/>
            <person name="Sutton G."/>
            <person name="Florea L."/>
            <person name="Halpern A.L."/>
            <person name="Mobarry C.M."/>
            <person name="Lippert R."/>
            <person name="Walenz B."/>
            <person name="Shatkay H."/>
            <person name="Dew I."/>
            <person name="Miller J.R."/>
            <person name="Flanigan M.J."/>
            <person name="Edwards N.J."/>
            <person name="Bolanos R."/>
            <person name="Fasulo D."/>
            <person name="Halldorsson B.V."/>
            <person name="Hannenhalli S."/>
            <person name="Turner R."/>
            <person name="Yooseph S."/>
            <person name="Lu F."/>
            <person name="Nusskern D.R."/>
            <person name="Shue B.C."/>
            <person name="Zheng X.H."/>
            <person name="Zhong F."/>
            <person name="Delcher A.L."/>
            <person name="Huson D.H."/>
            <person name="Kravitz S.A."/>
            <person name="Mouchard L."/>
            <person name="Reinert K."/>
            <person name="Remington K.A."/>
            <person name="Clark A.G."/>
            <person name="Waterman M.S."/>
            <person name="Eichler E.E."/>
            <person name="Adams M.D."/>
            <person name="Hunkapiller M.W."/>
            <person name="Myers E.W."/>
            <person name="Venter J.C."/>
        </authorList>
    </citation>
    <scope>NUCLEOTIDE SEQUENCE</scope>
</reference>
<name>Q96ML8_HUMAN</name>
<proteinExistence type="evidence at transcript level"/>
<dbReference type="EMBL" id="AK056739">
    <property type="protein sequence ID" value="BAB71269.1"/>
    <property type="molecule type" value="mRNA"/>
</dbReference>